<protein>
    <submittedName>
        <fullName evidence="1">Late expression factor-1</fullName>
    </submittedName>
</protein>
<reference evidence="1" key="1">
    <citation type="journal article" date="2017" name="Int. J. Mol. Sci.">
        <title>Genome Analysis and Genetic Stability of the Cryptophlebia leucotreta Granulovirus (CrleGV-SA) after 15 Years of Commercial Use as a Biopesticide.</title>
        <authorList>
            <person name="van der Merwe M."/>
            <person name="Jukes M.D."/>
            <person name="Rabalski L."/>
            <person name="Knox C."/>
            <person name="Opoku-Debrah J.K."/>
            <person name="Moore S.D."/>
            <person name="Krejmer-Rabalska M."/>
            <person name="Szewczyk B."/>
            <person name="Hill M.P."/>
        </authorList>
    </citation>
    <scope>NUCLEOTIDE SEQUENCE</scope>
    <source>
        <strain evidence="1">CrleGV-SA</strain>
    </source>
</reference>
<proteinExistence type="predicted"/>
<sequence>MLYTREQLEKIWNGVKFKEDRYWAFMRKDGSWRHTDSKFSKQRTFQNFNEFEKYVRSIDAQDIHVKMLVDGSREWVIDVDHDTNDEKLVALKNMITHATFSSFFGDNCTKILYSGNRGLHIWLDHLEFDLKMDRDIRNYYFESVLKPPSKNSIGIFTQKGSLNECFIKSFENEWIIREIKAVCPNINLNDKKSLVKEFFPYVDKQVFVSTKQIRAPYSFNSKGNKFNCDHVLLFE</sequence>
<dbReference type="SUPFAM" id="SSF56747">
    <property type="entry name" value="Prim-pol domain"/>
    <property type="match status" value="1"/>
</dbReference>
<evidence type="ECO:0000313" key="1">
    <source>
        <dbReference type="EMBL" id="AUF82014.1"/>
    </source>
</evidence>
<dbReference type="EMBL" id="MF974563">
    <property type="protein sequence ID" value="AUF82014.1"/>
    <property type="molecule type" value="Genomic_DNA"/>
</dbReference>
<organismHost>
    <name type="scientific">Tortricidae</name>
    <dbReference type="NCBI Taxonomy" id="7139"/>
</organismHost>
<dbReference type="PIRSF" id="PIRSF016433">
    <property type="entry name" value="Viral_DNA_prim"/>
    <property type="match status" value="1"/>
</dbReference>
<organism evidence="1">
    <name type="scientific">Cryptophlebia leucotreta granulosis virus</name>
    <name type="common">ClGV</name>
    <name type="synonym">Cryptophlebia leucotreta granulovirus</name>
    <dbReference type="NCBI Taxonomy" id="35254"/>
    <lineage>
        <taxon>Viruses</taxon>
        <taxon>Viruses incertae sedis</taxon>
        <taxon>Naldaviricetes</taxon>
        <taxon>Lefavirales</taxon>
        <taxon>Baculoviridae</taxon>
        <taxon>Betabaculovirus</taxon>
        <taxon>Betabaculovirus cryleucotretae</taxon>
    </lineage>
</organism>
<accession>A0A2H4ZKC9</accession>
<dbReference type="InterPro" id="IPR016658">
    <property type="entry name" value="DNA_primase_LEF1"/>
</dbReference>
<dbReference type="CDD" id="cd00525">
    <property type="entry name" value="AE_Prim_S_like"/>
    <property type="match status" value="1"/>
</dbReference>
<name>A0A2H4ZKC9_GVCL</name>